<evidence type="ECO:0000256" key="1">
    <source>
        <dbReference type="ARBA" id="ARBA00011900"/>
    </source>
</evidence>
<feature type="region of interest" description="Disordered" evidence="6">
    <location>
        <begin position="296"/>
        <end position="348"/>
    </location>
</feature>
<comment type="caution">
    <text evidence="8">The sequence shown here is derived from an EMBL/GenBank/DDBJ whole genome shotgun (WGS) entry which is preliminary data.</text>
</comment>
<dbReference type="Proteomes" id="UP000294028">
    <property type="component" value="Unassembled WGS sequence"/>
</dbReference>
<evidence type="ECO:0000259" key="7">
    <source>
        <dbReference type="Pfam" id="PF07669"/>
    </source>
</evidence>
<dbReference type="PRINTS" id="PR00507">
    <property type="entry name" value="N12N6MTFRASE"/>
</dbReference>
<keyword evidence="2" id="KW-0489">Methyltransferase</keyword>
<dbReference type="Gene3D" id="3.40.50.150">
    <property type="entry name" value="Vaccinia Virus protein VP39"/>
    <property type="match status" value="1"/>
</dbReference>
<keyword evidence="3" id="KW-0808">Transferase</keyword>
<dbReference type="RefSeq" id="WP_129783062.1">
    <property type="nucleotide sequence ID" value="NZ_RZHH01000001.1"/>
</dbReference>
<keyword evidence="8" id="KW-0255">Endonuclease</keyword>
<evidence type="ECO:0000256" key="2">
    <source>
        <dbReference type="ARBA" id="ARBA00022603"/>
    </source>
</evidence>
<dbReference type="SUPFAM" id="SSF53335">
    <property type="entry name" value="S-adenosyl-L-methionine-dependent methyltransferases"/>
    <property type="match status" value="1"/>
</dbReference>
<dbReference type="GO" id="GO:0006304">
    <property type="term" value="P:DNA modification"/>
    <property type="evidence" value="ECO:0007669"/>
    <property type="project" value="InterPro"/>
</dbReference>
<keyword evidence="8" id="KW-0540">Nuclease</keyword>
<dbReference type="PANTHER" id="PTHR33841:SF1">
    <property type="entry name" value="DNA METHYLTRANSFERASE A"/>
    <property type="match status" value="1"/>
</dbReference>
<reference evidence="8 9" key="1">
    <citation type="submission" date="2018-12" db="EMBL/GenBank/DDBJ databases">
        <title>Genome analysis provides insights into bioremediation potentialities of Halogeometricum borinquense strain N11.</title>
        <authorList>
            <person name="Najjari A."/>
            <person name="Youssef N."/>
            <person name="Fhoula I."/>
            <person name="Ben Dhia O."/>
            <person name="Mahjoubi M."/>
            <person name="Ouzari H.I."/>
            <person name="Cherif A."/>
        </authorList>
    </citation>
    <scope>NUCLEOTIDE SEQUENCE [LARGE SCALE GENOMIC DNA]</scope>
    <source>
        <strain evidence="8 9">N11</strain>
    </source>
</reference>
<keyword evidence="8" id="KW-0378">Hydrolase</keyword>
<protein>
    <recommendedName>
        <fullName evidence="1">site-specific DNA-methyltransferase (adenine-specific)</fullName>
        <ecNumber evidence="1">2.1.1.72</ecNumber>
    </recommendedName>
</protein>
<gene>
    <name evidence="8" type="ORF">ELS19_00525</name>
</gene>
<dbReference type="Pfam" id="PF07669">
    <property type="entry name" value="Eco57I"/>
    <property type="match status" value="1"/>
</dbReference>
<dbReference type="PROSITE" id="PS00092">
    <property type="entry name" value="N6_MTASE"/>
    <property type="match status" value="1"/>
</dbReference>
<evidence type="ECO:0000256" key="5">
    <source>
        <dbReference type="ARBA" id="ARBA00047942"/>
    </source>
</evidence>
<proteinExistence type="predicted"/>
<dbReference type="InterPro" id="IPR050953">
    <property type="entry name" value="N4_N6_ade-DNA_methylase"/>
</dbReference>
<evidence type="ECO:0000313" key="9">
    <source>
        <dbReference type="Proteomes" id="UP000294028"/>
    </source>
</evidence>
<evidence type="ECO:0000256" key="4">
    <source>
        <dbReference type="ARBA" id="ARBA00022691"/>
    </source>
</evidence>
<dbReference type="AlphaFoldDB" id="A0A482TCV5"/>
<dbReference type="PANTHER" id="PTHR33841">
    <property type="entry name" value="DNA METHYLTRANSFERASE YEEA-RELATED"/>
    <property type="match status" value="1"/>
</dbReference>
<feature type="compositionally biased region" description="Polar residues" evidence="6">
    <location>
        <begin position="300"/>
        <end position="310"/>
    </location>
</feature>
<name>A0A482TCV5_9EURY</name>
<dbReference type="EC" id="2.1.1.72" evidence="1"/>
<feature type="domain" description="Type II methyltransferase M.TaqI-like" evidence="7">
    <location>
        <begin position="510"/>
        <end position="697"/>
    </location>
</feature>
<feature type="compositionally biased region" description="Basic and acidic residues" evidence="6">
    <location>
        <begin position="317"/>
        <end position="348"/>
    </location>
</feature>
<dbReference type="EMBL" id="RZHH01000001">
    <property type="protein sequence ID" value="RYJ19520.1"/>
    <property type="molecule type" value="Genomic_DNA"/>
</dbReference>
<evidence type="ECO:0000256" key="6">
    <source>
        <dbReference type="SAM" id="MobiDB-lite"/>
    </source>
</evidence>
<keyword evidence="4" id="KW-0949">S-adenosyl-L-methionine</keyword>
<organism evidence="8 9">
    <name type="scientific">Halogeometricum borinquense</name>
    <dbReference type="NCBI Taxonomy" id="60847"/>
    <lineage>
        <taxon>Archaea</taxon>
        <taxon>Methanobacteriati</taxon>
        <taxon>Methanobacteriota</taxon>
        <taxon>Stenosarchaea group</taxon>
        <taxon>Halobacteria</taxon>
        <taxon>Halobacteriales</taxon>
        <taxon>Haloferacaceae</taxon>
        <taxon>Halogeometricum</taxon>
    </lineage>
</organism>
<comment type="catalytic activity">
    <reaction evidence="5">
        <text>a 2'-deoxyadenosine in DNA + S-adenosyl-L-methionine = an N(6)-methyl-2'-deoxyadenosine in DNA + S-adenosyl-L-homocysteine + H(+)</text>
        <dbReference type="Rhea" id="RHEA:15197"/>
        <dbReference type="Rhea" id="RHEA-COMP:12418"/>
        <dbReference type="Rhea" id="RHEA-COMP:12419"/>
        <dbReference type="ChEBI" id="CHEBI:15378"/>
        <dbReference type="ChEBI" id="CHEBI:57856"/>
        <dbReference type="ChEBI" id="CHEBI:59789"/>
        <dbReference type="ChEBI" id="CHEBI:90615"/>
        <dbReference type="ChEBI" id="CHEBI:90616"/>
        <dbReference type="EC" id="2.1.1.72"/>
    </reaction>
</comment>
<dbReference type="InterPro" id="IPR002052">
    <property type="entry name" value="DNA_methylase_N6_adenine_CS"/>
</dbReference>
<dbReference type="GO" id="GO:0004519">
    <property type="term" value="F:endonuclease activity"/>
    <property type="evidence" value="ECO:0007669"/>
    <property type="project" value="UniProtKB-KW"/>
</dbReference>
<dbReference type="GO" id="GO:0032259">
    <property type="term" value="P:methylation"/>
    <property type="evidence" value="ECO:0007669"/>
    <property type="project" value="UniProtKB-KW"/>
</dbReference>
<evidence type="ECO:0000256" key="3">
    <source>
        <dbReference type="ARBA" id="ARBA00022679"/>
    </source>
</evidence>
<accession>A0A482TCV5</accession>
<dbReference type="InterPro" id="IPR011639">
    <property type="entry name" value="MethylTrfase_TaqI-like_dom"/>
</dbReference>
<sequence length="1186" mass="129045">MSVPRRVADPRFALPTLRADLPALVDARRDETTLDERTAAVKRAWRDSDARQRAICDALGLTDGDVTVETVSPGALDANGRESAARTLVCRLDGTNRWGVLTDGRYWRLYGGGDPDEQRYHELDLRTLAAAAPAFDGDYEGLDTASHPANADSPLRHFVALFAHEAFEVGESHDDSQPFLDALASADATRRASVRESLCDGFVTAVGAICDSTNCPSSDAPAALVFRLAFDLFAADRTGSSLFSDRPDALHAVRDTLVADARAADGPTEAIVLDATERTILREWAAHAADSTLGGPFVSDWTTQSSSDADQTAPERTAPDRTAPEQSDSERTDPTRTETERTATERPCLDVSSIDDGTLEYVCALLTTVSCDDTWYSVDYRTVDVRLLADAHERLLETAFDDPSAAETTRRKTNGSFYTPESVVTYLAAQTAGSLVRDARTAASDESATNVAADVRTRLLSRRVVDPAMGGGTLLVAVARRLASGIRRAARHADAPVESFASIRRAVVSQCLYGVDRNPAATTVARLVCLAETLGPGTSVETLPTLADHLRCGDALLGPGPDPTRNDSLATPRNDALPGSIRWQEAFSDVFDSENSGRGGVGFDAVVGNPPWKGTAGRADISARIDGDTSAYLRKAFDSTNGPQPNLYAAFLERACRLAPDGYVAFVVPDALLVRLSVASARRFLLDSGGLTHLLRIGNVFADANEGAAIVVCGPEAGPPDETGSTDAIRTWFGNADAFATTVADGSFEYSSLRRETVENEEYARFQLLRDDVADGIFRKLERFEPFEAVGTVARGEEFGKSDERVRQTPAAGMRRLVPGSAVRRYALSARKIRYVPEVAVSKTVYDPPKLLCRQTGRFLVGTLDTEGVANLKSVYDAHVRPRVDDGADDDDSVADGTDADDSVDDGADADVADEERLLLHLLGLLNSAVYNYYHYVRRNAYPAEFPQNNQRNYETLPVWAGSVDDELVELVERRLDIGRERASLDTDIESVVGFDEASVPLKQFDPEVVDSGLSRSHRGETPGLRIGSFSVQEERAAFTVRMRYETDDGYEASNGDETRAVLRFDALTPRDFLVVSTWLRAVGATTVTNRRACGLRPVGRSSQTTPVERLRELRVPDPETHAEALARYARNCRRASELDRHAESVDDRIDARVAELCELTDAERTRVRETMAALPGWESIRQPSR</sequence>
<feature type="compositionally biased region" description="Acidic residues" evidence="6">
    <location>
        <begin position="887"/>
        <end position="908"/>
    </location>
</feature>
<evidence type="ECO:0000313" key="8">
    <source>
        <dbReference type="EMBL" id="RYJ19520.1"/>
    </source>
</evidence>
<dbReference type="InterPro" id="IPR029063">
    <property type="entry name" value="SAM-dependent_MTases_sf"/>
</dbReference>
<feature type="region of interest" description="Disordered" evidence="6">
    <location>
        <begin position="882"/>
        <end position="908"/>
    </location>
</feature>
<dbReference type="GO" id="GO:0003676">
    <property type="term" value="F:nucleic acid binding"/>
    <property type="evidence" value="ECO:0007669"/>
    <property type="project" value="InterPro"/>
</dbReference>
<dbReference type="GO" id="GO:0009007">
    <property type="term" value="F:site-specific DNA-methyltransferase (adenine-specific) activity"/>
    <property type="evidence" value="ECO:0007669"/>
    <property type="project" value="UniProtKB-EC"/>
</dbReference>